<keyword evidence="2" id="KW-0479">Metal-binding</keyword>
<name>A0A6J6DJ18_9ZZZZ</name>
<accession>A0A6J6DJ18</accession>
<dbReference type="GO" id="GO:0046872">
    <property type="term" value="F:metal ion binding"/>
    <property type="evidence" value="ECO:0007669"/>
    <property type="project" value="UniProtKB-KW"/>
</dbReference>
<keyword evidence="4" id="KW-0786">Thiamine pyrophosphate</keyword>
<proteinExistence type="inferred from homology"/>
<dbReference type="InterPro" id="IPR012001">
    <property type="entry name" value="Thiamin_PyroP_enz_TPP-bd_dom"/>
</dbReference>
<dbReference type="GO" id="GO:0009234">
    <property type="term" value="P:menaquinone biosynthetic process"/>
    <property type="evidence" value="ECO:0007669"/>
    <property type="project" value="InterPro"/>
</dbReference>
<evidence type="ECO:0000256" key="2">
    <source>
        <dbReference type="ARBA" id="ARBA00022723"/>
    </source>
</evidence>
<gene>
    <name evidence="8" type="ORF">UFOPK1650_00357</name>
</gene>
<dbReference type="Pfam" id="PF02776">
    <property type="entry name" value="TPP_enzyme_N"/>
    <property type="match status" value="1"/>
</dbReference>
<dbReference type="NCBIfam" id="TIGR00173">
    <property type="entry name" value="menD"/>
    <property type="match status" value="1"/>
</dbReference>
<evidence type="ECO:0000256" key="1">
    <source>
        <dbReference type="ARBA" id="ARBA00022679"/>
    </source>
</evidence>
<protein>
    <submittedName>
        <fullName evidence="8">Unannotated protein</fullName>
    </submittedName>
</protein>
<dbReference type="CDD" id="cd02009">
    <property type="entry name" value="TPP_SHCHC_synthase"/>
    <property type="match status" value="1"/>
</dbReference>
<dbReference type="EMBL" id="CAEZTJ010000031">
    <property type="protein sequence ID" value="CAB4564081.1"/>
    <property type="molecule type" value="Genomic_DNA"/>
</dbReference>
<keyword evidence="5" id="KW-0464">Manganese</keyword>
<keyword evidence="1" id="KW-0808">Transferase</keyword>
<evidence type="ECO:0000256" key="4">
    <source>
        <dbReference type="ARBA" id="ARBA00023052"/>
    </source>
</evidence>
<dbReference type="HAMAP" id="MF_01659">
    <property type="entry name" value="MenD"/>
    <property type="match status" value="1"/>
</dbReference>
<evidence type="ECO:0000259" key="7">
    <source>
        <dbReference type="Pfam" id="PF02776"/>
    </source>
</evidence>
<evidence type="ECO:0000256" key="3">
    <source>
        <dbReference type="ARBA" id="ARBA00022842"/>
    </source>
</evidence>
<dbReference type="SUPFAM" id="SSF52518">
    <property type="entry name" value="Thiamin diphosphate-binding fold (THDP-binding)"/>
    <property type="match status" value="2"/>
</dbReference>
<dbReference type="PIRSF" id="PIRSF004983">
    <property type="entry name" value="MenD"/>
    <property type="match status" value="1"/>
</dbReference>
<dbReference type="InterPro" id="IPR004433">
    <property type="entry name" value="MenaQ_synth_MenD"/>
</dbReference>
<evidence type="ECO:0000256" key="5">
    <source>
        <dbReference type="ARBA" id="ARBA00023211"/>
    </source>
</evidence>
<dbReference type="InterPro" id="IPR011766">
    <property type="entry name" value="TPP_enzyme_TPP-bd"/>
</dbReference>
<dbReference type="PANTHER" id="PTHR42916:SF1">
    <property type="entry name" value="PROTEIN PHYLLO, CHLOROPLASTIC"/>
    <property type="match status" value="1"/>
</dbReference>
<dbReference type="Gene3D" id="3.40.50.970">
    <property type="match status" value="2"/>
</dbReference>
<keyword evidence="3" id="KW-0460">Magnesium</keyword>
<dbReference type="CDD" id="cd07037">
    <property type="entry name" value="TPP_PYR_MenD"/>
    <property type="match status" value="1"/>
</dbReference>
<feature type="domain" description="Thiamine pyrophosphate enzyme N-terminal TPP-binding" evidence="7">
    <location>
        <begin position="7"/>
        <end position="123"/>
    </location>
</feature>
<dbReference type="GO" id="GO:0070204">
    <property type="term" value="F:2-succinyl-5-enolpyruvyl-6-hydroxy-3-cyclohexene-1-carboxylic-acid synthase activity"/>
    <property type="evidence" value="ECO:0007669"/>
    <property type="project" value="InterPro"/>
</dbReference>
<dbReference type="Pfam" id="PF02775">
    <property type="entry name" value="TPP_enzyme_C"/>
    <property type="match status" value="1"/>
</dbReference>
<feature type="domain" description="Thiamine pyrophosphate enzyme TPP-binding" evidence="6">
    <location>
        <begin position="384"/>
        <end position="496"/>
    </location>
</feature>
<reference evidence="8" key="1">
    <citation type="submission" date="2020-05" db="EMBL/GenBank/DDBJ databases">
        <authorList>
            <person name="Chiriac C."/>
            <person name="Salcher M."/>
            <person name="Ghai R."/>
            <person name="Kavagutti S V."/>
        </authorList>
    </citation>
    <scope>NUCLEOTIDE SEQUENCE</scope>
</reference>
<sequence>MSNPSTKLARHIVRRLIELGISDVVIAPGSRNAPLSLAFSDAAAKGLIRTHIRIDERGAAFYALGIAKATKRYVPVVSTSGTAVANFFPAVLEAYHSNERLLLLTADRPERLRKTGANQTTLQQGIFGTFVLKAIDTGAPFEPSHLLGNGGPVHFNLQFDEPLLPEVDGQDRHEWLDGIKVNPLEPKIIVPGEIAINQSRVVLVVGHDLAGFTVEEITAFAEASKAVVVSEDPISFEDAIPHASLILSSEEVRNDLLADLVIVIGRTTLNRPLNAYIGSAKRIMVIDPRTAEIDTRRSADEIHHVLPKVVVTKADPKWRDRWLTYFTLANEAISSSAEWSEGRVAAAVAQVEMDALFVASSRPIRDVEAFAIPREGSSVKVFANRGLAGIDGNIATAMGIAQNFGKSVALLGDLAFLHDISALSNEIDAELTIIVVDNDGGGIFSTLPQRGVEHFEAVFGTPHGKDLRRIASAFGIRAVEVASVSELLSAYASKAKKNESKIQVIIAKMPSREENADNLDSIRERFGKLATESMAR</sequence>
<dbReference type="PANTHER" id="PTHR42916">
    <property type="entry name" value="2-SUCCINYL-5-ENOLPYRUVYL-6-HYDROXY-3-CYCLOHEXENE-1-CARBOXYLATE SYNTHASE"/>
    <property type="match status" value="1"/>
</dbReference>
<dbReference type="GO" id="GO:0030976">
    <property type="term" value="F:thiamine pyrophosphate binding"/>
    <property type="evidence" value="ECO:0007669"/>
    <property type="project" value="InterPro"/>
</dbReference>
<dbReference type="InterPro" id="IPR029061">
    <property type="entry name" value="THDP-binding"/>
</dbReference>
<dbReference type="AlphaFoldDB" id="A0A6J6DJ18"/>
<dbReference type="Gene3D" id="3.40.50.1220">
    <property type="entry name" value="TPP-binding domain"/>
    <property type="match status" value="1"/>
</dbReference>
<evidence type="ECO:0000259" key="6">
    <source>
        <dbReference type="Pfam" id="PF02775"/>
    </source>
</evidence>
<evidence type="ECO:0000313" key="8">
    <source>
        <dbReference type="EMBL" id="CAB4564081.1"/>
    </source>
</evidence>
<organism evidence="8">
    <name type="scientific">freshwater metagenome</name>
    <dbReference type="NCBI Taxonomy" id="449393"/>
    <lineage>
        <taxon>unclassified sequences</taxon>
        <taxon>metagenomes</taxon>
        <taxon>ecological metagenomes</taxon>
    </lineage>
</organism>